<dbReference type="GO" id="GO:0006310">
    <property type="term" value="P:DNA recombination"/>
    <property type="evidence" value="ECO:0007669"/>
    <property type="project" value="InterPro"/>
</dbReference>
<dbReference type="Gene3D" id="1.10.10.2220">
    <property type="match status" value="1"/>
</dbReference>
<organism evidence="5 6">
    <name type="scientific">Ralstonia thomasii</name>
    <dbReference type="NCBI Taxonomy" id="3058596"/>
    <lineage>
        <taxon>Bacteria</taxon>
        <taxon>Pseudomonadati</taxon>
        <taxon>Pseudomonadota</taxon>
        <taxon>Betaproteobacteria</taxon>
        <taxon>Burkholderiales</taxon>
        <taxon>Burkholderiaceae</taxon>
        <taxon>Ralstonia</taxon>
    </lineage>
</organism>
<evidence type="ECO:0000256" key="1">
    <source>
        <dbReference type="ARBA" id="ARBA00022741"/>
    </source>
</evidence>
<dbReference type="GO" id="GO:0006281">
    <property type="term" value="P:DNA repair"/>
    <property type="evidence" value="ECO:0007669"/>
    <property type="project" value="InterPro"/>
</dbReference>
<feature type="domain" description="Helix-hairpin-helix DNA-binding motif class 1" evidence="4">
    <location>
        <begin position="120"/>
        <end position="139"/>
    </location>
</feature>
<dbReference type="EC" id="5.6.2.3" evidence="3"/>
<dbReference type="Pfam" id="PF13604">
    <property type="entry name" value="AAA_30"/>
    <property type="match status" value="1"/>
</dbReference>
<dbReference type="InterPro" id="IPR003583">
    <property type="entry name" value="Hlx-hairpin-Hlx_DNA-bd_motif"/>
</dbReference>
<evidence type="ECO:0000313" key="5">
    <source>
        <dbReference type="EMBL" id="CAJ0804633.1"/>
    </source>
</evidence>
<comment type="similarity">
    <text evidence="3">Belongs to the RecD family. RecD2 subfamily.</text>
</comment>
<reference evidence="5" key="1">
    <citation type="submission" date="2023-07" db="EMBL/GenBank/DDBJ databases">
        <authorList>
            <person name="Peeters C."/>
        </authorList>
    </citation>
    <scope>NUCLEOTIDE SEQUENCE</scope>
    <source>
        <strain evidence="5">R-77560</strain>
    </source>
</reference>
<dbReference type="PANTHER" id="PTHR43788:SF6">
    <property type="entry name" value="DNA HELICASE B"/>
    <property type="match status" value="1"/>
</dbReference>
<dbReference type="EMBL" id="CATZAZ010000011">
    <property type="protein sequence ID" value="CAJ0804633.1"/>
    <property type="molecule type" value="Genomic_DNA"/>
</dbReference>
<dbReference type="HAMAP" id="MF_01488">
    <property type="entry name" value="RecD2"/>
    <property type="match status" value="1"/>
</dbReference>
<dbReference type="Pfam" id="PF23139">
    <property type="entry name" value="OB_YrrC"/>
    <property type="match status" value="1"/>
</dbReference>
<dbReference type="GO" id="GO:0005524">
    <property type="term" value="F:ATP binding"/>
    <property type="evidence" value="ECO:0007669"/>
    <property type="project" value="UniProtKB-UniRule"/>
</dbReference>
<dbReference type="SUPFAM" id="SSF47781">
    <property type="entry name" value="RuvA domain 2-like"/>
    <property type="match status" value="1"/>
</dbReference>
<accession>A0AAD2BV70</accession>
<comment type="caution">
    <text evidence="5">The sequence shown here is derived from an EMBL/GenBank/DDBJ whole genome shotgun (WGS) entry which is preliminary data.</text>
</comment>
<dbReference type="GO" id="GO:0016787">
    <property type="term" value="F:hydrolase activity"/>
    <property type="evidence" value="ECO:0007669"/>
    <property type="project" value="UniProtKB-KW"/>
</dbReference>
<feature type="binding site" evidence="3">
    <location>
        <begin position="349"/>
        <end position="353"/>
    </location>
    <ligand>
        <name>ATP</name>
        <dbReference type="ChEBI" id="CHEBI:30616"/>
    </ligand>
</feature>
<keyword evidence="3 5" id="KW-0347">Helicase</keyword>
<dbReference type="SMART" id="SM00278">
    <property type="entry name" value="HhH1"/>
    <property type="match status" value="3"/>
</dbReference>
<dbReference type="GO" id="GO:0043139">
    <property type="term" value="F:5'-3' DNA helicase activity"/>
    <property type="evidence" value="ECO:0007669"/>
    <property type="project" value="UniProtKB-UniRule"/>
</dbReference>
<dbReference type="Pfam" id="PF18335">
    <property type="entry name" value="SH3_13"/>
    <property type="match status" value="1"/>
</dbReference>
<dbReference type="InterPro" id="IPR006345">
    <property type="entry name" value="RecD2"/>
</dbReference>
<dbReference type="Gene3D" id="2.30.30.940">
    <property type="match status" value="1"/>
</dbReference>
<dbReference type="GO" id="GO:0017116">
    <property type="term" value="F:single-stranded DNA helicase activity"/>
    <property type="evidence" value="ECO:0007669"/>
    <property type="project" value="TreeGrafter"/>
</dbReference>
<name>A0AAD2BV70_9RALS</name>
<evidence type="ECO:0000313" key="6">
    <source>
        <dbReference type="Proteomes" id="UP001189756"/>
    </source>
</evidence>
<dbReference type="CDD" id="cd18809">
    <property type="entry name" value="SF1_C_RecD"/>
    <property type="match status" value="1"/>
</dbReference>
<dbReference type="SUPFAM" id="SSF52540">
    <property type="entry name" value="P-loop containing nucleoside triphosphate hydrolases"/>
    <property type="match status" value="2"/>
</dbReference>
<keyword evidence="1 3" id="KW-0547">Nucleotide-binding</keyword>
<dbReference type="NCBIfam" id="TIGR01448">
    <property type="entry name" value="recD_rel"/>
    <property type="match status" value="1"/>
</dbReference>
<dbReference type="Gene3D" id="3.40.50.300">
    <property type="entry name" value="P-loop containing nucleotide triphosphate hydrolases"/>
    <property type="match status" value="2"/>
</dbReference>
<keyword evidence="3" id="KW-0413">Isomerase</keyword>
<comment type="catalytic activity">
    <reaction evidence="3">
        <text>ATP + H2O = ADP + phosphate + H(+)</text>
        <dbReference type="Rhea" id="RHEA:13065"/>
        <dbReference type="ChEBI" id="CHEBI:15377"/>
        <dbReference type="ChEBI" id="CHEBI:15378"/>
        <dbReference type="ChEBI" id="CHEBI:30616"/>
        <dbReference type="ChEBI" id="CHEBI:43474"/>
        <dbReference type="ChEBI" id="CHEBI:456216"/>
        <dbReference type="EC" id="5.6.2.3"/>
    </reaction>
</comment>
<gene>
    <name evidence="3 5" type="primary">recD2</name>
    <name evidence="5" type="ORF">R77560_04107</name>
</gene>
<dbReference type="InterPro" id="IPR010994">
    <property type="entry name" value="RuvA_2-like"/>
</dbReference>
<evidence type="ECO:0000256" key="2">
    <source>
        <dbReference type="ARBA" id="ARBA00022840"/>
    </source>
</evidence>
<evidence type="ECO:0000256" key="3">
    <source>
        <dbReference type="HAMAP-Rule" id="MF_01488"/>
    </source>
</evidence>
<dbReference type="InterPro" id="IPR029493">
    <property type="entry name" value="RecD2-like_HHH"/>
</dbReference>
<sequence>MAEATLNGEVLRVTFRSEENDWSVLVLRNPDRNGPPEIHCVGVTNAGPGQFVTATGKWTQRNGSPQFKADRITATNPTTPEGITAYLGSGTIAGIGQKKAAALVAAFGVDVLRVLDEEPDKLIGIKGFGPATVERIKAAWDEQRQVRSIMLFLHSQNVSAALCRRIYRAWGDKAVQLIQSDPFRLCLEIRGIGFKTADTIAKRLAIPTDSPQRIRAGMIYVMQEAVGQGHVGVPRPKFLELNVEALGVGAECIAPILDADLNDQVDNPQFVQHEDCVCFRWLAAAEEFVCERLIEKADLMAPWKEPAGGTAALIARIETRVNMKLANKQRQAVVMALNSRVCVISGGPGVGKTATTNVILAAMREMGLNVAVAAPTGKAAQRASEATGQPASTIHRLLGLKGGDSKELQQVQADALLIDEMSMVDVPLMRNVMRGLKRGTALILVGDVDQLPSVGPGNVLGDIIRSGRVPVVILDEVFRQAQGSLIIRNAHAINHGKNPEQGVHGDDFFLMTEKNTTSLSDALSIKDEDAVPAAVAQACADVIRDLITNRLPAKFGFDPVRDIQVLSPMNKGACGVGALNEALQQAINPHPSAVVRRYGACFGVGDKVLQTRNNYDLEIFNGDMGLVEAVDDDNSVLHVSFDGKHVAVPFDDLDDMRLAYAMTIHKSQGSQAPAVIIPMVTQHWAMLQRNLLYTGVTRARKLVVLVGQSRAIAAAVRQRDAANRVTRLCQLLANKSQEDETGIFRLVA</sequence>
<dbReference type="PANTHER" id="PTHR43788">
    <property type="entry name" value="DNA2/NAM7 HELICASE FAMILY MEMBER"/>
    <property type="match status" value="1"/>
</dbReference>
<dbReference type="InterPro" id="IPR055446">
    <property type="entry name" value="RecD2_N_OB"/>
</dbReference>
<dbReference type="Pfam" id="PF14490">
    <property type="entry name" value="HHH_RecD2"/>
    <property type="match status" value="1"/>
</dbReference>
<dbReference type="InterPro" id="IPR050534">
    <property type="entry name" value="Coronavir_polyprotein_1ab"/>
</dbReference>
<dbReference type="Pfam" id="PF13538">
    <property type="entry name" value="UvrD_C_2"/>
    <property type="match status" value="1"/>
</dbReference>
<dbReference type="Pfam" id="PF14520">
    <property type="entry name" value="HHH_5"/>
    <property type="match status" value="1"/>
</dbReference>
<evidence type="ECO:0000259" key="4">
    <source>
        <dbReference type="SMART" id="SM00278"/>
    </source>
</evidence>
<feature type="domain" description="Helix-hairpin-helix DNA-binding motif class 1" evidence="4">
    <location>
        <begin position="91"/>
        <end position="106"/>
    </location>
</feature>
<keyword evidence="3" id="KW-0238">DNA-binding</keyword>
<comment type="function">
    <text evidence="3">DNA-dependent ATPase and ATP-dependent 5'-3' DNA helicase. Has no activity on blunt DNA or DNA with 3'-overhangs, requires at least 10 bases of 5'-ssDNA for helicase activity.</text>
</comment>
<protein>
    <recommendedName>
        <fullName evidence="3">ATP-dependent RecD2 DNA helicase</fullName>
        <ecNumber evidence="3">5.6.2.3</ecNumber>
    </recommendedName>
    <alternativeName>
        <fullName evidence="3">DNA 5'-3' helicase subunit RecD2</fullName>
    </alternativeName>
</protein>
<dbReference type="Gene3D" id="1.10.150.20">
    <property type="entry name" value="5' to 3' exonuclease, C-terminal subdomain"/>
    <property type="match status" value="1"/>
</dbReference>
<dbReference type="Proteomes" id="UP001189756">
    <property type="component" value="Unassembled WGS sequence"/>
</dbReference>
<dbReference type="CDD" id="cd17933">
    <property type="entry name" value="DEXSc_RecD-like"/>
    <property type="match status" value="1"/>
</dbReference>
<dbReference type="AlphaFoldDB" id="A0AAD2BV70"/>
<dbReference type="InterPro" id="IPR041451">
    <property type="entry name" value="RecD2_SH13"/>
</dbReference>
<keyword evidence="2 3" id="KW-0067">ATP-binding</keyword>
<dbReference type="InterPro" id="IPR027417">
    <property type="entry name" value="P-loop_NTPase"/>
</dbReference>
<feature type="domain" description="Helix-hairpin-helix DNA-binding motif class 1" evidence="4">
    <location>
        <begin position="184"/>
        <end position="203"/>
    </location>
</feature>
<dbReference type="InterPro" id="IPR027785">
    <property type="entry name" value="UvrD-like_helicase_C"/>
</dbReference>
<keyword evidence="3 5" id="KW-0378">Hydrolase</keyword>
<proteinExistence type="inferred from homology"/>
<dbReference type="GO" id="GO:0009338">
    <property type="term" value="C:exodeoxyribonuclease V complex"/>
    <property type="evidence" value="ECO:0007669"/>
    <property type="project" value="TreeGrafter"/>
</dbReference>
<dbReference type="GO" id="GO:0003677">
    <property type="term" value="F:DNA binding"/>
    <property type="evidence" value="ECO:0007669"/>
    <property type="project" value="UniProtKB-UniRule"/>
</dbReference>